<dbReference type="AlphaFoldDB" id="A0A644ZSJ1"/>
<organism evidence="1">
    <name type="scientific">bioreactor metagenome</name>
    <dbReference type="NCBI Taxonomy" id="1076179"/>
    <lineage>
        <taxon>unclassified sequences</taxon>
        <taxon>metagenomes</taxon>
        <taxon>ecological metagenomes</taxon>
    </lineage>
</organism>
<sequence length="96" mass="10096">MQVNIGAAVGVCDLLIVDFGEPVVGRDGAGVAQNEPADRIGHGGVLLDPPVRKLYIAVHHIFIVQNGRLHIAYFFALLAVQDIALGDIGVAGLNQD</sequence>
<reference evidence="1" key="1">
    <citation type="submission" date="2019-08" db="EMBL/GenBank/DDBJ databases">
        <authorList>
            <person name="Kucharzyk K."/>
            <person name="Murdoch R.W."/>
            <person name="Higgins S."/>
            <person name="Loffler F."/>
        </authorList>
    </citation>
    <scope>NUCLEOTIDE SEQUENCE</scope>
</reference>
<protein>
    <submittedName>
        <fullName evidence="1">Uncharacterized protein</fullName>
    </submittedName>
</protein>
<name>A0A644ZSJ1_9ZZZZ</name>
<dbReference type="EMBL" id="VSSQ01009045">
    <property type="protein sequence ID" value="MPM40564.1"/>
    <property type="molecule type" value="Genomic_DNA"/>
</dbReference>
<proteinExistence type="predicted"/>
<evidence type="ECO:0000313" key="1">
    <source>
        <dbReference type="EMBL" id="MPM40564.1"/>
    </source>
</evidence>
<accession>A0A644ZSJ1</accession>
<gene>
    <name evidence="1" type="ORF">SDC9_87208</name>
</gene>
<comment type="caution">
    <text evidence="1">The sequence shown here is derived from an EMBL/GenBank/DDBJ whole genome shotgun (WGS) entry which is preliminary data.</text>
</comment>